<accession>A0A4U6R313</accession>
<dbReference type="SUPFAM" id="SSF52402">
    <property type="entry name" value="Adenine nucleotide alpha hydrolases-like"/>
    <property type="match status" value="1"/>
</dbReference>
<dbReference type="InterPro" id="IPR014729">
    <property type="entry name" value="Rossmann-like_a/b/a_fold"/>
</dbReference>
<gene>
    <name evidence="1" type="ORF">FDP08_03410</name>
</gene>
<dbReference type="AlphaFoldDB" id="A0A4U6R313"/>
<reference evidence="1 2" key="1">
    <citation type="submission" date="2019-05" db="EMBL/GenBank/DDBJ databases">
        <title>Marinobacter panjinensis sp. nov., a moderately halophilic bacterium isolated from sea tidal flat environment.</title>
        <authorList>
            <person name="Yang W."/>
            <person name="An M."/>
            <person name="He W."/>
            <person name="Luo X."/>
            <person name="Zhu L."/>
            <person name="Chen G."/>
            <person name="Zhang Y."/>
            <person name="Wang Y."/>
        </authorList>
    </citation>
    <scope>NUCLEOTIDE SEQUENCE [LARGE SCALE GENOMIC DNA]</scope>
    <source>
        <strain evidence="1 2">PJ-16</strain>
    </source>
</reference>
<proteinExistence type="predicted"/>
<dbReference type="RefSeq" id="WP_137434622.1">
    <property type="nucleotide sequence ID" value="NZ_JANRHC010000005.1"/>
</dbReference>
<dbReference type="EMBL" id="SZYH01000001">
    <property type="protein sequence ID" value="TKV67202.1"/>
    <property type="molecule type" value="Genomic_DNA"/>
</dbReference>
<dbReference type="Proteomes" id="UP000308488">
    <property type="component" value="Unassembled WGS sequence"/>
</dbReference>
<dbReference type="Gene3D" id="3.40.50.620">
    <property type="entry name" value="HUPs"/>
    <property type="match status" value="1"/>
</dbReference>
<evidence type="ECO:0008006" key="3">
    <source>
        <dbReference type="Google" id="ProtNLM"/>
    </source>
</evidence>
<comment type="caution">
    <text evidence="1">The sequence shown here is derived from an EMBL/GenBank/DDBJ whole genome shotgun (WGS) entry which is preliminary data.</text>
</comment>
<keyword evidence="2" id="KW-1185">Reference proteome</keyword>
<sequence>MAPDSVTLLWTGGWDSTFRLLQLLLIEKRNVQPVYVMDVSRYSMNRELDTISQISAMVRQRLDSGVTLYPTKFFLSSDFPEIQEIRDRYLALKNKYHVARQYYWLALIAENQQWESVELSMVRTQTPSDLETAIFNNIEGENPTLKDSWEAELFKYWSFPLLTTKKSEMKVFAEENGFLDILLKRWFCLRPIRGKCCGACLPCEVAQREQATEGVEFIHPAETAARKLYRETKRLFT</sequence>
<organism evidence="1 2">
    <name type="scientific">Marinobacter panjinensis</name>
    <dbReference type="NCBI Taxonomy" id="2576384"/>
    <lineage>
        <taxon>Bacteria</taxon>
        <taxon>Pseudomonadati</taxon>
        <taxon>Pseudomonadota</taxon>
        <taxon>Gammaproteobacteria</taxon>
        <taxon>Pseudomonadales</taxon>
        <taxon>Marinobacteraceae</taxon>
        <taxon>Marinobacter</taxon>
    </lineage>
</organism>
<protein>
    <recommendedName>
        <fullName evidence="3">7-cyano-7-deazaguanine synthase</fullName>
    </recommendedName>
</protein>
<evidence type="ECO:0000313" key="2">
    <source>
        <dbReference type="Proteomes" id="UP000308488"/>
    </source>
</evidence>
<dbReference type="OrthoDB" id="597561at2"/>
<name>A0A4U6R313_9GAMM</name>
<evidence type="ECO:0000313" key="1">
    <source>
        <dbReference type="EMBL" id="TKV67202.1"/>
    </source>
</evidence>